<accession>A0A6B2L616</accession>
<evidence type="ECO:0000313" key="2">
    <source>
        <dbReference type="EMBL" id="NDV32371.1"/>
    </source>
</evidence>
<dbReference type="InterPro" id="IPR001130">
    <property type="entry name" value="TatD-like"/>
</dbReference>
<dbReference type="AlphaFoldDB" id="A0A6B2L616"/>
<sequence length="349" mass="39677">MDVLSVPLNEDSLNVFRNMIKKNRRGVVAIGECGIDHEKQREGLGSEVSASELRKMQVKWFEAQIELAIEFDLPVLLHQRGGYEDCVQTLAKYKHKNLKLIVNCFNGTPEEMKGYIDVSKDCYFVVTGLVCHEERGRSLRTSVKFIPLERLLIATDAPHLIPHNMPPPQPRRCEPGFLSHVLVFLSELLGMPFEELARITTNNARKVYNLPSPLYNGETTRGELVFNEFQKEEDNALKAPKNIKVPPTVIPLEENQHVFELKMEDGSLVAYIVNEKEKSIMEKQKAQKTAAQLVELAETIELKTIPPNSKLCKGETEIYSTVAVKPKKVPEKKAPKKRTAPKRRNKPRK</sequence>
<dbReference type="PANTHER" id="PTHR46124">
    <property type="entry name" value="D-AMINOACYL-TRNA DEACYLASE"/>
    <property type="match status" value="1"/>
</dbReference>
<organism evidence="2">
    <name type="scientific">Arcella intermedia</name>
    <dbReference type="NCBI Taxonomy" id="1963864"/>
    <lineage>
        <taxon>Eukaryota</taxon>
        <taxon>Amoebozoa</taxon>
        <taxon>Tubulinea</taxon>
        <taxon>Elardia</taxon>
        <taxon>Arcellinida</taxon>
        <taxon>Sphaerothecina</taxon>
        <taxon>Arcellidae</taxon>
        <taxon>Arcella</taxon>
    </lineage>
</organism>
<dbReference type="InterPro" id="IPR032466">
    <property type="entry name" value="Metal_Hydrolase"/>
</dbReference>
<dbReference type="Pfam" id="PF01026">
    <property type="entry name" value="TatD_DNase"/>
    <property type="match status" value="1"/>
</dbReference>
<evidence type="ECO:0000256" key="1">
    <source>
        <dbReference type="SAM" id="MobiDB-lite"/>
    </source>
</evidence>
<reference evidence="2" key="1">
    <citation type="journal article" date="2020" name="J. Eukaryot. Microbiol.">
        <title>De novo Sequencing, Assembly and Annotation of the Transcriptome for the Free-Living Testate Amoeba Arcella intermedia.</title>
        <authorList>
            <person name="Ribeiro G.M."/>
            <person name="Porfirio-Sousa A.L."/>
            <person name="Maurer-Alcala X.X."/>
            <person name="Katz L.A."/>
            <person name="Lahr D.J.G."/>
        </authorList>
    </citation>
    <scope>NUCLEOTIDE SEQUENCE</scope>
</reference>
<dbReference type="CDD" id="cd01310">
    <property type="entry name" value="TatD_DNAse"/>
    <property type="match status" value="1"/>
</dbReference>
<dbReference type="Gene3D" id="3.20.20.140">
    <property type="entry name" value="Metal-dependent hydrolases"/>
    <property type="match status" value="1"/>
</dbReference>
<dbReference type="GO" id="GO:0016788">
    <property type="term" value="F:hydrolase activity, acting on ester bonds"/>
    <property type="evidence" value="ECO:0007669"/>
    <property type="project" value="InterPro"/>
</dbReference>
<feature type="region of interest" description="Disordered" evidence="1">
    <location>
        <begin position="324"/>
        <end position="349"/>
    </location>
</feature>
<evidence type="ECO:0008006" key="3">
    <source>
        <dbReference type="Google" id="ProtNLM"/>
    </source>
</evidence>
<proteinExistence type="predicted"/>
<feature type="compositionally biased region" description="Basic residues" evidence="1">
    <location>
        <begin position="334"/>
        <end position="349"/>
    </location>
</feature>
<dbReference type="PANTHER" id="PTHR46124:SF2">
    <property type="entry name" value="D-AMINOACYL-TRNA DEACYLASE"/>
    <property type="match status" value="1"/>
</dbReference>
<dbReference type="EMBL" id="GIBP01003402">
    <property type="protein sequence ID" value="NDV32371.1"/>
    <property type="molecule type" value="Transcribed_RNA"/>
</dbReference>
<name>A0A6B2L616_9EUKA</name>
<dbReference type="SUPFAM" id="SSF51556">
    <property type="entry name" value="Metallo-dependent hydrolases"/>
    <property type="match status" value="1"/>
</dbReference>
<protein>
    <recommendedName>
        <fullName evidence="3">TatD related DNase</fullName>
    </recommendedName>
</protein>